<evidence type="ECO:0000313" key="1">
    <source>
        <dbReference type="EMBL" id="BCB28624.1"/>
    </source>
</evidence>
<evidence type="ECO:0000313" key="2">
    <source>
        <dbReference type="Proteomes" id="UP000502260"/>
    </source>
</evidence>
<gene>
    <name evidence="1" type="ORF">SKTS_35100</name>
</gene>
<sequence>MKTANFAENLANLGSIDAYAKLELIDAAGSTVACIENKPGSQGSLKVYRHLAAKWGAINPDAAAEGVQLYAEHTEDARRNPGKHPNIDRLFDIVASGSVYSVQLTPAVSA</sequence>
<dbReference type="InterPro" id="IPR016755">
    <property type="entry name" value="UCP019302"/>
</dbReference>
<evidence type="ECO:0008006" key="3">
    <source>
        <dbReference type="Google" id="ProtNLM"/>
    </source>
</evidence>
<proteinExistence type="predicted"/>
<reference evidence="2" key="1">
    <citation type="submission" date="2020-03" db="EMBL/GenBank/DDBJ databases">
        <title>Complete genome sequence of sulfur-oxidizing bacterium skT11.</title>
        <authorList>
            <person name="Kanda M."/>
            <person name="Kojima H."/>
            <person name="Fukui M."/>
        </authorList>
    </citation>
    <scope>NUCLEOTIDE SEQUENCE [LARGE SCALE GENOMIC DNA]</scope>
    <source>
        <strain evidence="2">skT11</strain>
    </source>
</reference>
<dbReference type="KEGG" id="slac:SKTS_35100"/>
<dbReference type="EMBL" id="AP022853">
    <property type="protein sequence ID" value="BCB28624.1"/>
    <property type="molecule type" value="Genomic_DNA"/>
</dbReference>
<keyword evidence="2" id="KW-1185">Reference proteome</keyword>
<name>A0A6F8VG24_9PROT</name>
<accession>A0A6F8VG24</accession>
<dbReference type="Proteomes" id="UP000502260">
    <property type="component" value="Chromosome"/>
</dbReference>
<dbReference type="AlphaFoldDB" id="A0A6F8VG24"/>
<dbReference type="Pfam" id="PF10084">
    <property type="entry name" value="DUF2322"/>
    <property type="match status" value="1"/>
</dbReference>
<protein>
    <recommendedName>
        <fullName evidence="3">DUF2322 domain-containing protein</fullName>
    </recommendedName>
</protein>
<organism evidence="1 2">
    <name type="scientific">Sulfurimicrobium lacus</name>
    <dbReference type="NCBI Taxonomy" id="2715678"/>
    <lineage>
        <taxon>Bacteria</taxon>
        <taxon>Pseudomonadati</taxon>
        <taxon>Pseudomonadota</taxon>
        <taxon>Betaproteobacteria</taxon>
        <taxon>Nitrosomonadales</taxon>
        <taxon>Sulfuricellaceae</taxon>
        <taxon>Sulfurimicrobium</taxon>
    </lineage>
</organism>
<dbReference type="RefSeq" id="WP_198420394.1">
    <property type="nucleotide sequence ID" value="NZ_AP022853.1"/>
</dbReference>
<dbReference type="PIRSF" id="PIRSF019302">
    <property type="entry name" value="UCP019302"/>
    <property type="match status" value="1"/>
</dbReference>